<dbReference type="Gene3D" id="3.40.50.300">
    <property type="entry name" value="P-loop containing nucleotide triphosphate hydrolases"/>
    <property type="match status" value="1"/>
</dbReference>
<keyword evidence="3 9" id="KW-0169">Cobalamin biosynthesis</keyword>
<name>V5SE12_9HYPH</name>
<sequence>MSSIAKRPRGIVVAAPSSGSGKTTVTLGLLAALRKAGVVVQPFKTGPDYIDTGHHARAAGRPSFNLDTWAMPQDLIASIVSRTAASADISIAEGVMGLFDAGPSRGLSGNGATADLAALLGWPVVLVLDVSGQTETAAALALGCATYRPDVRIAGVILNQVASERHEALIRPGFERIDLPIFGSLRRTDKIHLPERHLGLVQADEHADYKNRIAHLADIVAVSMDLDAIVTAASEAAIPQASDTTRTPAVNPPGQRIAIAQDAAFSFTYNHILQGWRDAGAEIISFSPLADEAPPSEADTVWLPGGYPELHAGQLAAASRFMSGLKALAGKSVPIHGECGGYMVLGQGIEDANGERHAMSGLLMAETSFRQRKLHLGYRRATLLDDCALGNKGTTLYGHEFHYATLVADTGKPLLDMEDGSRASQTAGSRNGSVTGSFFHLLSASRV</sequence>
<comment type="miscellaneous">
    <text evidence="9">The a and c carboxylates of hydrogenobyrinate are activated for nucleophilic attack via formation of a phosphorylated intermediate by ATP. CobB catalyzes first the amidation of the c-carboxylate, and then that of the a-carboxylate.</text>
</comment>
<dbReference type="InterPro" id="IPR029062">
    <property type="entry name" value="Class_I_gatase-like"/>
</dbReference>
<dbReference type="KEGG" id="hni:W911_07155"/>
<dbReference type="CDD" id="cd05388">
    <property type="entry name" value="CobB_N"/>
    <property type="match status" value="1"/>
</dbReference>
<gene>
    <name evidence="9" type="primary">cobB</name>
    <name evidence="12" type="ORF">W911_07155</name>
</gene>
<organism evidence="12 13">
    <name type="scientific">Hyphomicrobium nitrativorans NL23</name>
    <dbReference type="NCBI Taxonomy" id="1029756"/>
    <lineage>
        <taxon>Bacteria</taxon>
        <taxon>Pseudomonadati</taxon>
        <taxon>Pseudomonadota</taxon>
        <taxon>Alphaproteobacteria</taxon>
        <taxon>Hyphomicrobiales</taxon>
        <taxon>Hyphomicrobiaceae</taxon>
        <taxon>Hyphomicrobium</taxon>
    </lineage>
</organism>
<dbReference type="EC" id="6.3.5.9" evidence="9"/>
<feature type="active site" description="Nucleophile" evidence="9">
    <location>
        <position position="339"/>
    </location>
</feature>
<evidence type="ECO:0000256" key="4">
    <source>
        <dbReference type="ARBA" id="ARBA00022598"/>
    </source>
</evidence>
<keyword evidence="8 9" id="KW-0315">Glutamine amidotransferase</keyword>
<evidence type="ECO:0000256" key="7">
    <source>
        <dbReference type="ARBA" id="ARBA00022842"/>
    </source>
</evidence>
<dbReference type="InterPro" id="IPR011698">
    <property type="entry name" value="GATase_3"/>
</dbReference>
<dbReference type="SUPFAM" id="SSF52317">
    <property type="entry name" value="Class I glutamine amidotransferase-like"/>
    <property type="match status" value="1"/>
</dbReference>
<dbReference type="STRING" id="1029756.W911_07155"/>
<evidence type="ECO:0000256" key="5">
    <source>
        <dbReference type="ARBA" id="ARBA00022741"/>
    </source>
</evidence>
<comment type="similarity">
    <text evidence="2">Belongs to the CobB/CobQ family. CobQ subfamily.</text>
</comment>
<feature type="domain" description="CobQ/CobB/MinD/ParA nucleotide binding" evidence="10">
    <location>
        <begin position="11"/>
        <end position="198"/>
    </location>
</feature>
<evidence type="ECO:0000256" key="1">
    <source>
        <dbReference type="ARBA" id="ARBA00001946"/>
    </source>
</evidence>
<proteinExistence type="inferred from homology"/>
<dbReference type="PANTHER" id="PTHR43873">
    <property type="entry name" value="COBYRINATE A,C-DIAMIDE SYNTHASE"/>
    <property type="match status" value="1"/>
</dbReference>
<reference evidence="12 13" key="1">
    <citation type="journal article" date="2014" name="Genome Announc.">
        <title>Complete Genome Sequence of Hyphomicrobium nitrativorans Strain NL23, a Denitrifying Bacterium Isolated from Biofilm of a Methanol-Fed Denitrification System Treating Seawater at the Montreal Biodome.</title>
        <authorList>
            <person name="Martineau C."/>
            <person name="Villeneuve C."/>
            <person name="Mauffrey F."/>
            <person name="Villemur R."/>
        </authorList>
    </citation>
    <scope>NUCLEOTIDE SEQUENCE [LARGE SCALE GENOMIC DNA]</scope>
    <source>
        <strain evidence="12">NL23</strain>
    </source>
</reference>
<keyword evidence="5 9" id="KW-0547">Nucleotide-binding</keyword>
<keyword evidence="13" id="KW-1185">Reference proteome</keyword>
<feature type="domain" description="CobB/CobQ-like glutamine amidotransferase" evidence="11">
    <location>
        <begin position="256"/>
        <end position="445"/>
    </location>
</feature>
<protein>
    <recommendedName>
        <fullName evidence="9">Hydrogenobyrinate a,c-diamide synthase</fullName>
        <ecNumber evidence="9">6.3.5.9</ecNumber>
    </recommendedName>
    <alternativeName>
        <fullName evidence="9">Hydrogenobyrinic acid a,c-diamide synthase</fullName>
    </alternativeName>
</protein>
<comment type="similarity">
    <text evidence="9">Belongs to the CobB/CbiA family.</text>
</comment>
<evidence type="ECO:0000259" key="10">
    <source>
        <dbReference type="Pfam" id="PF01656"/>
    </source>
</evidence>
<comment type="domain">
    <text evidence="9">Comprises of two domains. The C-terminal domain contains the binding site for glutamine and catalyzes the hydrolysis of this substrate to glutamate and ammonia. The N-terminal domain is anticipated to bind ATP and hydrogenobyrinate and catalyzes the ultimate synthesis of the diamide product. The ammonia produced via the glutaminase domain is probably translocated to the adjacent domain via a molecular tunnel, where it reacts with an activated intermediate.</text>
</comment>
<dbReference type="EMBL" id="CP006912">
    <property type="protein sequence ID" value="AHB48199.1"/>
    <property type="molecule type" value="Genomic_DNA"/>
</dbReference>
<dbReference type="Pfam" id="PF01656">
    <property type="entry name" value="CbiA"/>
    <property type="match status" value="1"/>
</dbReference>
<evidence type="ECO:0000313" key="13">
    <source>
        <dbReference type="Proteomes" id="UP000018542"/>
    </source>
</evidence>
<comment type="catalytic activity">
    <reaction evidence="9">
        <text>hydrogenobyrinate + 2 L-glutamine + 2 ATP + 2 H2O = hydrogenobyrinate a,c-diamide + 2 L-glutamate + 2 ADP + 2 phosphate + 2 H(+)</text>
        <dbReference type="Rhea" id="RHEA:12544"/>
        <dbReference type="ChEBI" id="CHEBI:15377"/>
        <dbReference type="ChEBI" id="CHEBI:15378"/>
        <dbReference type="ChEBI" id="CHEBI:29985"/>
        <dbReference type="ChEBI" id="CHEBI:30616"/>
        <dbReference type="ChEBI" id="CHEBI:43474"/>
        <dbReference type="ChEBI" id="CHEBI:58359"/>
        <dbReference type="ChEBI" id="CHEBI:77873"/>
        <dbReference type="ChEBI" id="CHEBI:77874"/>
        <dbReference type="ChEBI" id="CHEBI:456216"/>
        <dbReference type="EC" id="6.3.5.9"/>
    </reaction>
</comment>
<dbReference type="RefSeq" id="WP_023786819.1">
    <property type="nucleotide sequence ID" value="NC_022997.1"/>
</dbReference>
<evidence type="ECO:0000259" key="11">
    <source>
        <dbReference type="Pfam" id="PF07685"/>
    </source>
</evidence>
<dbReference type="NCBIfam" id="NF002204">
    <property type="entry name" value="PRK01077.1"/>
    <property type="match status" value="1"/>
</dbReference>
<dbReference type="InterPro" id="IPR027417">
    <property type="entry name" value="P-loop_NTPase"/>
</dbReference>
<evidence type="ECO:0000256" key="3">
    <source>
        <dbReference type="ARBA" id="ARBA00022573"/>
    </source>
</evidence>
<dbReference type="PROSITE" id="PS51274">
    <property type="entry name" value="GATASE_COBBQ"/>
    <property type="match status" value="1"/>
</dbReference>
<dbReference type="InterPro" id="IPR002586">
    <property type="entry name" value="CobQ/CobB/MinD/ParA_Nub-bd_dom"/>
</dbReference>
<evidence type="ECO:0000256" key="8">
    <source>
        <dbReference type="ARBA" id="ARBA00022962"/>
    </source>
</evidence>
<dbReference type="GO" id="GO:0042242">
    <property type="term" value="F:cobyrinic acid a,c-diamide synthase activity"/>
    <property type="evidence" value="ECO:0007669"/>
    <property type="project" value="InterPro"/>
</dbReference>
<dbReference type="SUPFAM" id="SSF52540">
    <property type="entry name" value="P-loop containing nucleoside triphosphate hydrolases"/>
    <property type="match status" value="1"/>
</dbReference>
<dbReference type="AlphaFoldDB" id="V5SE12"/>
<dbReference type="Pfam" id="PF07685">
    <property type="entry name" value="GATase_3"/>
    <property type="match status" value="1"/>
</dbReference>
<dbReference type="HAMAP" id="MF_00027">
    <property type="entry name" value="CobB_CbiA"/>
    <property type="match status" value="1"/>
</dbReference>
<dbReference type="Proteomes" id="UP000018542">
    <property type="component" value="Chromosome"/>
</dbReference>
<evidence type="ECO:0000256" key="9">
    <source>
        <dbReference type="HAMAP-Rule" id="MF_00027"/>
    </source>
</evidence>
<evidence type="ECO:0000256" key="6">
    <source>
        <dbReference type="ARBA" id="ARBA00022840"/>
    </source>
</evidence>
<comment type="cofactor">
    <cofactor evidence="1 9">
        <name>Mg(2+)</name>
        <dbReference type="ChEBI" id="CHEBI:18420"/>
    </cofactor>
</comment>
<dbReference type="Gene3D" id="3.40.50.880">
    <property type="match status" value="1"/>
</dbReference>
<dbReference type="GO" id="GO:0009236">
    <property type="term" value="P:cobalamin biosynthetic process"/>
    <property type="evidence" value="ECO:0007669"/>
    <property type="project" value="UniProtKB-UniRule"/>
</dbReference>
<comment type="pathway">
    <text evidence="9">Cofactor biosynthesis; adenosylcobalamin biosynthesis; cob(II)yrinate a,c-diamide from precorrin-2 (aerobic route): step 9/10.</text>
</comment>
<dbReference type="GO" id="GO:0005524">
    <property type="term" value="F:ATP binding"/>
    <property type="evidence" value="ECO:0007669"/>
    <property type="project" value="UniProtKB-UniRule"/>
</dbReference>
<evidence type="ECO:0000313" key="12">
    <source>
        <dbReference type="EMBL" id="AHB48199.1"/>
    </source>
</evidence>
<feature type="site" description="Increases nucleophilicity of active site Cys" evidence="9">
    <location>
        <position position="440"/>
    </location>
</feature>
<accession>V5SE12</accession>
<keyword evidence="6 9" id="KW-0067">ATP-binding</keyword>
<evidence type="ECO:0000256" key="2">
    <source>
        <dbReference type="ARBA" id="ARBA00006205"/>
    </source>
</evidence>
<dbReference type="NCBIfam" id="TIGR00379">
    <property type="entry name" value="cobB"/>
    <property type="match status" value="1"/>
</dbReference>
<dbReference type="InterPro" id="IPR004484">
    <property type="entry name" value="CbiA/CobB_synth"/>
</dbReference>
<dbReference type="HOGENOM" id="CLU_022752_0_0_5"/>
<dbReference type="UniPathway" id="UPA00148">
    <property type="reaction ID" value="UER00220"/>
</dbReference>
<dbReference type="PATRIC" id="fig|1029756.8.peg.1500"/>
<keyword evidence="4 9" id="KW-0436">Ligase</keyword>
<dbReference type="OrthoDB" id="9764035at2"/>
<keyword evidence="7 9" id="KW-0460">Magnesium</keyword>
<dbReference type="GO" id="GO:0043802">
    <property type="term" value="F:hydrogenobyrinic acid a,c-diamide synthase (glutamine-hydrolysing) activity"/>
    <property type="evidence" value="ECO:0007669"/>
    <property type="project" value="UniProtKB-UniRule"/>
</dbReference>
<dbReference type="PANTHER" id="PTHR43873:SF1">
    <property type="entry name" value="COBYRINATE A,C-DIAMIDE SYNTHASE"/>
    <property type="match status" value="1"/>
</dbReference>
<comment type="function">
    <text evidence="9">Catalyzes the ATP-dependent amidation of the two carboxylate groups at positions a and c of hydrogenobyrinate, using either L-glutamine or ammonia as the nitrogen source.</text>
</comment>